<dbReference type="InterPro" id="IPR006195">
    <property type="entry name" value="aa-tRNA-synth_II"/>
</dbReference>
<dbReference type="InterPro" id="IPR045864">
    <property type="entry name" value="aa-tRNA-synth_II/BPL/LPL"/>
</dbReference>
<evidence type="ECO:0000259" key="6">
    <source>
        <dbReference type="PROSITE" id="PS50862"/>
    </source>
</evidence>
<dbReference type="InterPro" id="IPR004364">
    <property type="entry name" value="Aa-tRNA-synt_II"/>
</dbReference>
<sequence length="334" mass="37576">MPTLPSQVWKNASNYHLEVLRNPWYRAVARLQNSISELTLDYWRARGGQTLHLPVTTGSISSPMGLGSDSLPVSVDLMGAPTYLADSMQFMLEFGCRLTGTDAYYVMPSFRGEDTDATHLCQFFHSEAEIVGGLDEMLTTVEDYLRQLAAGLLERDSDVILGCGGDLTRLERLASGQQFRRITFDEAAELLGGAGIEDQGGWRTLTREGERLLMEKLGEFLWVTHWDHLAVPFYQAFGDPEGRTALNADLLFGMGEVVGAGERHVTAEEVRRALDLHQVDAESYNWYLEMRDFAPLRTSGFGLGIERFLMWVLDHDDIRDFQLLPRRNGHNIVP</sequence>
<name>A0A6B3BTP2_9ACTN</name>
<dbReference type="SUPFAM" id="SSF55681">
    <property type="entry name" value="Class II aaRS and biotin synthetases"/>
    <property type="match status" value="1"/>
</dbReference>
<keyword evidence="5" id="KW-0030">Aminoacyl-tRNA synthetase</keyword>
<feature type="domain" description="Aminoacyl-transfer RNA synthetases class-II family profile" evidence="6">
    <location>
        <begin position="108"/>
        <end position="325"/>
    </location>
</feature>
<reference evidence="7" key="1">
    <citation type="submission" date="2020-01" db="EMBL/GenBank/DDBJ databases">
        <title>Insect and environment-associated Actinomycetes.</title>
        <authorList>
            <person name="Currrie C."/>
            <person name="Chevrette M."/>
            <person name="Carlson C."/>
            <person name="Stubbendieck R."/>
            <person name="Wendt-Pienkowski E."/>
        </authorList>
    </citation>
    <scope>NUCLEOTIDE SEQUENCE</scope>
    <source>
        <strain evidence="7">SID12501</strain>
    </source>
</reference>
<dbReference type="Pfam" id="PF00152">
    <property type="entry name" value="tRNA-synt_2"/>
    <property type="match status" value="1"/>
</dbReference>
<dbReference type="Gene3D" id="3.30.930.10">
    <property type="entry name" value="Bira Bifunctional Protein, Domain 2"/>
    <property type="match status" value="1"/>
</dbReference>
<gene>
    <name evidence="7" type="ORF">G3I71_18220</name>
</gene>
<evidence type="ECO:0000256" key="1">
    <source>
        <dbReference type="ARBA" id="ARBA00022598"/>
    </source>
</evidence>
<dbReference type="GO" id="GO:0006421">
    <property type="term" value="P:asparaginyl-tRNA aminoacylation"/>
    <property type="evidence" value="ECO:0007669"/>
    <property type="project" value="TreeGrafter"/>
</dbReference>
<protein>
    <submittedName>
        <fullName evidence="7">Asparaginase</fullName>
    </submittedName>
</protein>
<keyword evidence="3" id="KW-0067">ATP-binding</keyword>
<keyword evidence="1" id="KW-0436">Ligase</keyword>
<organism evidence="7">
    <name type="scientific">Streptomyces sp. SID12501</name>
    <dbReference type="NCBI Taxonomy" id="2706042"/>
    <lineage>
        <taxon>Bacteria</taxon>
        <taxon>Bacillati</taxon>
        <taxon>Actinomycetota</taxon>
        <taxon>Actinomycetes</taxon>
        <taxon>Kitasatosporales</taxon>
        <taxon>Streptomycetaceae</taxon>
        <taxon>Streptomyces</taxon>
    </lineage>
</organism>
<dbReference type="PANTHER" id="PTHR22594:SF34">
    <property type="entry name" value="ASPARAGINE--TRNA LIGASE, MITOCHONDRIAL-RELATED"/>
    <property type="match status" value="1"/>
</dbReference>
<proteinExistence type="predicted"/>
<evidence type="ECO:0000313" key="7">
    <source>
        <dbReference type="EMBL" id="NEC87723.1"/>
    </source>
</evidence>
<dbReference type="EMBL" id="JAAGLU010000014">
    <property type="protein sequence ID" value="NEC87723.1"/>
    <property type="molecule type" value="Genomic_DNA"/>
</dbReference>
<dbReference type="AlphaFoldDB" id="A0A6B3BTP2"/>
<dbReference type="RefSeq" id="WP_164315856.1">
    <property type="nucleotide sequence ID" value="NZ_JAAGLU010000014.1"/>
</dbReference>
<evidence type="ECO:0000256" key="5">
    <source>
        <dbReference type="ARBA" id="ARBA00023146"/>
    </source>
</evidence>
<keyword evidence="2" id="KW-0547">Nucleotide-binding</keyword>
<dbReference type="GO" id="GO:0004812">
    <property type="term" value="F:aminoacyl-tRNA ligase activity"/>
    <property type="evidence" value="ECO:0007669"/>
    <property type="project" value="UniProtKB-KW"/>
</dbReference>
<dbReference type="GO" id="GO:0005524">
    <property type="term" value="F:ATP binding"/>
    <property type="evidence" value="ECO:0007669"/>
    <property type="project" value="UniProtKB-KW"/>
</dbReference>
<keyword evidence="4" id="KW-0648">Protein biosynthesis</keyword>
<dbReference type="PANTHER" id="PTHR22594">
    <property type="entry name" value="ASPARTYL/LYSYL-TRNA SYNTHETASE"/>
    <property type="match status" value="1"/>
</dbReference>
<evidence type="ECO:0000256" key="2">
    <source>
        <dbReference type="ARBA" id="ARBA00022741"/>
    </source>
</evidence>
<comment type="caution">
    <text evidence="7">The sequence shown here is derived from an EMBL/GenBank/DDBJ whole genome shotgun (WGS) entry which is preliminary data.</text>
</comment>
<evidence type="ECO:0000256" key="4">
    <source>
        <dbReference type="ARBA" id="ARBA00022917"/>
    </source>
</evidence>
<evidence type="ECO:0000256" key="3">
    <source>
        <dbReference type="ARBA" id="ARBA00022840"/>
    </source>
</evidence>
<accession>A0A6B3BTP2</accession>
<dbReference type="PROSITE" id="PS50862">
    <property type="entry name" value="AA_TRNA_LIGASE_II"/>
    <property type="match status" value="1"/>
</dbReference>